<sequence>MAIPEEDLPPAWLRDYGDIEADISKMEEFAANLDAEVRQNYAPHLDYLREDVTAPVPDPAAEFVELFTFLETHRAIQQDSTNVVFHYRDATGGFAQAAKEVSENYGKADAFALARVKEVESALDKTSAAQLPEPGTTTPAPVTDNSGVS</sequence>
<dbReference type="Proteomes" id="UP000277671">
    <property type="component" value="Unassembled WGS sequence"/>
</dbReference>
<protein>
    <recommendedName>
        <fullName evidence="4">PE family protein</fullName>
    </recommendedName>
</protein>
<organism evidence="2 3">
    <name type="scientific">Micromonospora pisi</name>
    <dbReference type="NCBI Taxonomy" id="589240"/>
    <lineage>
        <taxon>Bacteria</taxon>
        <taxon>Bacillati</taxon>
        <taxon>Actinomycetota</taxon>
        <taxon>Actinomycetes</taxon>
        <taxon>Micromonosporales</taxon>
        <taxon>Micromonosporaceae</taxon>
        <taxon>Micromonospora</taxon>
    </lineage>
</organism>
<evidence type="ECO:0008006" key="4">
    <source>
        <dbReference type="Google" id="ProtNLM"/>
    </source>
</evidence>
<dbReference type="AlphaFoldDB" id="A0A495JHR4"/>
<feature type="compositionally biased region" description="Polar residues" evidence="1">
    <location>
        <begin position="135"/>
        <end position="149"/>
    </location>
</feature>
<name>A0A495JHR4_9ACTN</name>
<dbReference type="EMBL" id="RBKT01000001">
    <property type="protein sequence ID" value="RKR88546.1"/>
    <property type="molecule type" value="Genomic_DNA"/>
</dbReference>
<evidence type="ECO:0000313" key="3">
    <source>
        <dbReference type="Proteomes" id="UP000277671"/>
    </source>
</evidence>
<accession>A0A495JHR4</accession>
<feature type="region of interest" description="Disordered" evidence="1">
    <location>
        <begin position="123"/>
        <end position="149"/>
    </location>
</feature>
<reference evidence="2 3" key="1">
    <citation type="submission" date="2018-10" db="EMBL/GenBank/DDBJ databases">
        <title>Sequencing the genomes of 1000 actinobacteria strains.</title>
        <authorList>
            <person name="Klenk H.-P."/>
        </authorList>
    </citation>
    <scope>NUCLEOTIDE SEQUENCE [LARGE SCALE GENOMIC DNA]</scope>
    <source>
        <strain evidence="2 3">DSM 45175</strain>
    </source>
</reference>
<evidence type="ECO:0000313" key="2">
    <source>
        <dbReference type="EMBL" id="RKR88546.1"/>
    </source>
</evidence>
<evidence type="ECO:0000256" key="1">
    <source>
        <dbReference type="SAM" id="MobiDB-lite"/>
    </source>
</evidence>
<proteinExistence type="predicted"/>
<dbReference type="OrthoDB" id="3381875at2"/>
<comment type="caution">
    <text evidence="2">The sequence shown here is derived from an EMBL/GenBank/DDBJ whole genome shotgun (WGS) entry which is preliminary data.</text>
</comment>
<keyword evidence="3" id="KW-1185">Reference proteome</keyword>
<dbReference type="RefSeq" id="WP_121157162.1">
    <property type="nucleotide sequence ID" value="NZ_RBKT01000001.1"/>
</dbReference>
<gene>
    <name evidence="2" type="ORF">BDK92_2874</name>
</gene>